<keyword evidence="10" id="KW-1185">Reference proteome</keyword>
<feature type="domain" description="Peptidase M48" evidence="8">
    <location>
        <begin position="85"/>
        <end position="272"/>
    </location>
</feature>
<reference evidence="10" key="1">
    <citation type="journal article" date="2019" name="Int. J. Syst. Evol. Microbiol.">
        <title>The Global Catalogue of Microorganisms (GCM) 10K type strain sequencing project: providing services to taxonomists for standard genome sequencing and annotation.</title>
        <authorList>
            <consortium name="The Broad Institute Genomics Platform"/>
            <consortium name="The Broad Institute Genome Sequencing Center for Infectious Disease"/>
            <person name="Wu L."/>
            <person name="Ma J."/>
        </authorList>
    </citation>
    <scope>NUCLEOTIDE SEQUENCE [LARGE SCALE GENOMIC DNA]</scope>
    <source>
        <strain evidence="10">JCM 17217</strain>
    </source>
</reference>
<gene>
    <name evidence="9" type="ORF">GCM10022407_05780</name>
</gene>
<evidence type="ECO:0000256" key="7">
    <source>
        <dbReference type="SAM" id="Phobius"/>
    </source>
</evidence>
<dbReference type="Gene3D" id="3.30.2010.10">
    <property type="entry name" value="Metalloproteases ('zincins'), catalytic domain"/>
    <property type="match status" value="1"/>
</dbReference>
<keyword evidence="1 6" id="KW-0645">Protease</keyword>
<dbReference type="PANTHER" id="PTHR22726">
    <property type="entry name" value="METALLOENDOPEPTIDASE OMA1"/>
    <property type="match status" value="1"/>
</dbReference>
<evidence type="ECO:0000313" key="10">
    <source>
        <dbReference type="Proteomes" id="UP001501556"/>
    </source>
</evidence>
<feature type="transmembrane region" description="Helical" evidence="7">
    <location>
        <begin position="20"/>
        <end position="40"/>
    </location>
</feature>
<sequence>MEGGGSFFLTLSKFSFPMRLNLRFIIAIIVAAVSLFGYYFNTSKNEVTGETQHISMSADQEIALGLQAAPEMAAQYGGESPDSRATAAVQQVGQRLISTSIAGKTPYKFQFHLLADDQTINAFALPGGQVFITQGLLKNLTTEGQLAGVLAHEIGHVVGRHSAAQVAKSNLTQGLAGAASIASYDPDSPGSSIAKAAIAAAIAKVIGMRFSRNDELEADKLAVDFTPKAGYDPRAMIQVMKILEQQGGRSSTPEFLSTHPNPGNRIGELEKEIAAEFPQGVPAGLKQ</sequence>
<evidence type="ECO:0000256" key="3">
    <source>
        <dbReference type="ARBA" id="ARBA00022801"/>
    </source>
</evidence>
<organism evidence="9 10">
    <name type="scientific">Hymenobacter antarcticus</name>
    <dbReference type="NCBI Taxonomy" id="486270"/>
    <lineage>
        <taxon>Bacteria</taxon>
        <taxon>Pseudomonadati</taxon>
        <taxon>Bacteroidota</taxon>
        <taxon>Cytophagia</taxon>
        <taxon>Cytophagales</taxon>
        <taxon>Hymenobacteraceae</taxon>
        <taxon>Hymenobacter</taxon>
    </lineage>
</organism>
<dbReference type="EMBL" id="BAABDI010000002">
    <property type="protein sequence ID" value="GAA3961692.1"/>
    <property type="molecule type" value="Genomic_DNA"/>
</dbReference>
<keyword evidence="7" id="KW-1133">Transmembrane helix</keyword>
<keyword evidence="7" id="KW-0812">Transmembrane</keyword>
<evidence type="ECO:0000256" key="6">
    <source>
        <dbReference type="RuleBase" id="RU003983"/>
    </source>
</evidence>
<evidence type="ECO:0000256" key="4">
    <source>
        <dbReference type="ARBA" id="ARBA00022833"/>
    </source>
</evidence>
<evidence type="ECO:0000313" key="9">
    <source>
        <dbReference type="EMBL" id="GAA3961692.1"/>
    </source>
</evidence>
<keyword evidence="2" id="KW-0479">Metal-binding</keyword>
<comment type="similarity">
    <text evidence="6">Belongs to the peptidase M48 family.</text>
</comment>
<comment type="cofactor">
    <cofactor evidence="6">
        <name>Zn(2+)</name>
        <dbReference type="ChEBI" id="CHEBI:29105"/>
    </cofactor>
    <text evidence="6">Binds 1 zinc ion per subunit.</text>
</comment>
<evidence type="ECO:0000256" key="5">
    <source>
        <dbReference type="ARBA" id="ARBA00023049"/>
    </source>
</evidence>
<protein>
    <submittedName>
        <fullName evidence="9">M48 family metallopeptidase</fullName>
    </submittedName>
</protein>
<evidence type="ECO:0000256" key="2">
    <source>
        <dbReference type="ARBA" id="ARBA00022723"/>
    </source>
</evidence>
<keyword evidence="5 6" id="KW-0482">Metalloprotease</keyword>
<evidence type="ECO:0000259" key="8">
    <source>
        <dbReference type="Pfam" id="PF01435"/>
    </source>
</evidence>
<name>A0ABP7P8Y7_9BACT</name>
<comment type="caution">
    <text evidence="9">The sequence shown here is derived from an EMBL/GenBank/DDBJ whole genome shotgun (WGS) entry which is preliminary data.</text>
</comment>
<accession>A0ABP7P8Y7</accession>
<dbReference type="Proteomes" id="UP001501556">
    <property type="component" value="Unassembled WGS sequence"/>
</dbReference>
<keyword evidence="7" id="KW-0472">Membrane</keyword>
<keyword evidence="4 6" id="KW-0862">Zinc</keyword>
<evidence type="ECO:0000256" key="1">
    <source>
        <dbReference type="ARBA" id="ARBA00022670"/>
    </source>
</evidence>
<dbReference type="Pfam" id="PF01435">
    <property type="entry name" value="Peptidase_M48"/>
    <property type="match status" value="1"/>
</dbReference>
<dbReference type="PANTHER" id="PTHR22726:SF1">
    <property type="entry name" value="METALLOENDOPEPTIDASE OMA1, MITOCHONDRIAL"/>
    <property type="match status" value="1"/>
</dbReference>
<keyword evidence="3 6" id="KW-0378">Hydrolase</keyword>
<dbReference type="InterPro" id="IPR051156">
    <property type="entry name" value="Mito/Outer_Membr_Metalloprot"/>
</dbReference>
<proteinExistence type="inferred from homology"/>
<dbReference type="InterPro" id="IPR001915">
    <property type="entry name" value="Peptidase_M48"/>
</dbReference>
<dbReference type="CDD" id="cd07333">
    <property type="entry name" value="M48C_bepA_like"/>
    <property type="match status" value="1"/>
</dbReference>